<dbReference type="RefSeq" id="XP_024080428.1">
    <property type="nucleotide sequence ID" value="XM_024224660.1"/>
</dbReference>
<organism evidence="5 6">
    <name type="scientific">Cimex lectularius</name>
    <name type="common">Bed bug</name>
    <name type="synonym">Acanthia lectularia</name>
    <dbReference type="NCBI Taxonomy" id="79782"/>
    <lineage>
        <taxon>Eukaryota</taxon>
        <taxon>Metazoa</taxon>
        <taxon>Ecdysozoa</taxon>
        <taxon>Arthropoda</taxon>
        <taxon>Hexapoda</taxon>
        <taxon>Insecta</taxon>
        <taxon>Pterygota</taxon>
        <taxon>Neoptera</taxon>
        <taxon>Paraneoptera</taxon>
        <taxon>Hemiptera</taxon>
        <taxon>Heteroptera</taxon>
        <taxon>Panheteroptera</taxon>
        <taxon>Cimicomorpha</taxon>
        <taxon>Cimicidae</taxon>
        <taxon>Cimex</taxon>
    </lineage>
</organism>
<dbReference type="RefSeq" id="XP_014254766.1">
    <property type="nucleotide sequence ID" value="XM_014399280.2"/>
</dbReference>
<dbReference type="AlphaFoldDB" id="A0A8I6TLN4"/>
<keyword evidence="6" id="KW-1185">Reference proteome</keyword>
<dbReference type="OMA" id="RAHRMKS"/>
<dbReference type="GeneID" id="106669654"/>
<protein>
    <recommendedName>
        <fullName evidence="7">cAMP-dependent protein kinase inhibitor</fullName>
    </recommendedName>
</protein>
<dbReference type="Pfam" id="PF02827">
    <property type="entry name" value="PKI"/>
    <property type="match status" value="1"/>
</dbReference>
<dbReference type="InterPro" id="IPR004171">
    <property type="entry name" value="cAMP_dep_PKI"/>
</dbReference>
<comment type="similarity">
    <text evidence="2">Belongs to the PKI family.</text>
</comment>
<evidence type="ECO:0000256" key="4">
    <source>
        <dbReference type="SAM" id="MobiDB-lite"/>
    </source>
</evidence>
<feature type="compositionally biased region" description="Basic and acidic residues" evidence="4">
    <location>
        <begin position="100"/>
        <end position="110"/>
    </location>
</feature>
<feature type="region of interest" description="Disordered" evidence="4">
    <location>
        <begin position="48"/>
        <end position="110"/>
    </location>
</feature>
<comment type="function">
    <text evidence="1">Extremely potent competitive inhibitor of cAMP-dependent protein kinase activity, this protein interacts with the catalytic subunit of the enzyme after the cAMP-induced dissociation of its regulatory chains.</text>
</comment>
<feature type="compositionally biased region" description="Basic and acidic residues" evidence="4">
    <location>
        <begin position="72"/>
        <end position="81"/>
    </location>
</feature>
<evidence type="ECO:0000256" key="3">
    <source>
        <dbReference type="ARBA" id="ARBA00023013"/>
    </source>
</evidence>
<evidence type="ECO:0000313" key="6">
    <source>
        <dbReference type="Proteomes" id="UP000494040"/>
    </source>
</evidence>
<evidence type="ECO:0000256" key="2">
    <source>
        <dbReference type="ARBA" id="ARBA00006393"/>
    </source>
</evidence>
<dbReference type="EnsemblMetazoa" id="XM_014399280.2">
    <property type="protein sequence ID" value="XP_014254766.1"/>
    <property type="gene ID" value="LOC106669654"/>
</dbReference>
<dbReference type="KEGG" id="clec:106669654"/>
<dbReference type="GO" id="GO:0004862">
    <property type="term" value="F:cAMP-dependent protein kinase inhibitor activity"/>
    <property type="evidence" value="ECO:0007669"/>
    <property type="project" value="InterPro"/>
</dbReference>
<keyword evidence="3" id="KW-0649">Protein kinase inhibitor</keyword>
<sequence>MTKPGRSSPHRRKRKTMVINRKSVLKMLTVMSESGEDAKNFVDDFLTSGRTGRRNALPDIMGDHSLTSTADLPEKLTKLTTKDSPQVGTSGEAPQGSVEVSKEEDNKGPR</sequence>
<dbReference type="OrthoDB" id="6380180at2759"/>
<reference evidence="5" key="1">
    <citation type="submission" date="2022-01" db="UniProtKB">
        <authorList>
            <consortium name="EnsemblMetazoa"/>
        </authorList>
    </citation>
    <scope>IDENTIFICATION</scope>
</reference>
<accession>A0A8I6TLN4</accession>
<evidence type="ECO:0000313" key="5">
    <source>
        <dbReference type="EnsemblMetazoa" id="XP_024080428.1"/>
    </source>
</evidence>
<dbReference type="EnsemblMetazoa" id="XM_024224660.1">
    <property type="protein sequence ID" value="XP_024080428.1"/>
    <property type="gene ID" value="LOC106669654"/>
</dbReference>
<name>A0A8I6TLN4_CIMLE</name>
<proteinExistence type="inferred from homology"/>
<evidence type="ECO:0000256" key="1">
    <source>
        <dbReference type="ARBA" id="ARBA00002844"/>
    </source>
</evidence>
<dbReference type="Proteomes" id="UP000494040">
    <property type="component" value="Unassembled WGS sequence"/>
</dbReference>
<evidence type="ECO:0008006" key="7">
    <source>
        <dbReference type="Google" id="ProtNLM"/>
    </source>
</evidence>
<dbReference type="PANTHER" id="PTHR15416">
    <property type="entry name" value="CAMP-DEPENDENT PROTEIN KINASE INHIBITOR/PKI"/>
    <property type="match status" value="1"/>
</dbReference>